<comment type="caution">
    <text evidence="1">The sequence shown here is derived from an EMBL/GenBank/DDBJ whole genome shotgun (WGS) entry which is preliminary data.</text>
</comment>
<dbReference type="AlphaFoldDB" id="A0AAV9GJG9"/>
<sequence length="252" mass="27711">MTGWVCVKKREEWRVLCNANVGRGGRVRRPPLQAGKAWSGHRQIASGVHPLQALVLGSSQVTCVFSLGLLRGQAWNRSWAFSECLHPTGCRLFRDPNLRCLRVGVAVGCLLGGRSDTSKSQGRPLARFECPSQRTPAARTPLARTFRSVAQQELEPPAHSRLLARLSTPSPHRMDQPQVGMNLWRCSTRLSTPEPRGLDDSALDRLQLGTEDAFGSWQSGPRCSTRKADWPLIRCHEEGEGEGPSAVCSAPD</sequence>
<name>A0AAV9GJG9_9PEZI</name>
<protein>
    <submittedName>
        <fullName evidence="1">Uncharacterized protein</fullName>
    </submittedName>
</protein>
<proteinExistence type="predicted"/>
<gene>
    <name evidence="1" type="ORF">QBC34DRAFT_111728</name>
</gene>
<accession>A0AAV9GJG9</accession>
<organism evidence="1 2">
    <name type="scientific">Podospora aff. communis PSN243</name>
    <dbReference type="NCBI Taxonomy" id="3040156"/>
    <lineage>
        <taxon>Eukaryota</taxon>
        <taxon>Fungi</taxon>
        <taxon>Dikarya</taxon>
        <taxon>Ascomycota</taxon>
        <taxon>Pezizomycotina</taxon>
        <taxon>Sordariomycetes</taxon>
        <taxon>Sordariomycetidae</taxon>
        <taxon>Sordariales</taxon>
        <taxon>Podosporaceae</taxon>
        <taxon>Podospora</taxon>
    </lineage>
</organism>
<reference evidence="1" key="2">
    <citation type="submission" date="2023-05" db="EMBL/GenBank/DDBJ databases">
        <authorList>
            <consortium name="Lawrence Berkeley National Laboratory"/>
            <person name="Steindorff A."/>
            <person name="Hensen N."/>
            <person name="Bonometti L."/>
            <person name="Westerberg I."/>
            <person name="Brannstrom I.O."/>
            <person name="Guillou S."/>
            <person name="Cros-Aarteil S."/>
            <person name="Calhoun S."/>
            <person name="Haridas S."/>
            <person name="Kuo A."/>
            <person name="Mondo S."/>
            <person name="Pangilinan J."/>
            <person name="Riley R."/>
            <person name="Labutti K."/>
            <person name="Andreopoulos B."/>
            <person name="Lipzen A."/>
            <person name="Chen C."/>
            <person name="Yanf M."/>
            <person name="Daum C."/>
            <person name="Ng V."/>
            <person name="Clum A."/>
            <person name="Ohm R."/>
            <person name="Martin F."/>
            <person name="Silar P."/>
            <person name="Natvig D."/>
            <person name="Lalanne C."/>
            <person name="Gautier V."/>
            <person name="Ament-Velasquez S.L."/>
            <person name="Kruys A."/>
            <person name="Hutchinson M.I."/>
            <person name="Powell A.J."/>
            <person name="Barry K."/>
            <person name="Miller A.N."/>
            <person name="Grigoriev I.V."/>
            <person name="Debuchy R."/>
            <person name="Gladieux P."/>
            <person name="Thoren M.H."/>
            <person name="Johannesson H."/>
        </authorList>
    </citation>
    <scope>NUCLEOTIDE SEQUENCE</scope>
    <source>
        <strain evidence="1">PSN243</strain>
    </source>
</reference>
<evidence type="ECO:0000313" key="2">
    <source>
        <dbReference type="Proteomes" id="UP001321760"/>
    </source>
</evidence>
<keyword evidence="2" id="KW-1185">Reference proteome</keyword>
<dbReference type="EMBL" id="MU865942">
    <property type="protein sequence ID" value="KAK4448615.1"/>
    <property type="molecule type" value="Genomic_DNA"/>
</dbReference>
<dbReference type="Proteomes" id="UP001321760">
    <property type="component" value="Unassembled WGS sequence"/>
</dbReference>
<reference evidence="1" key="1">
    <citation type="journal article" date="2023" name="Mol. Phylogenet. Evol.">
        <title>Genome-scale phylogeny and comparative genomics of the fungal order Sordariales.</title>
        <authorList>
            <person name="Hensen N."/>
            <person name="Bonometti L."/>
            <person name="Westerberg I."/>
            <person name="Brannstrom I.O."/>
            <person name="Guillou S."/>
            <person name="Cros-Aarteil S."/>
            <person name="Calhoun S."/>
            <person name="Haridas S."/>
            <person name="Kuo A."/>
            <person name="Mondo S."/>
            <person name="Pangilinan J."/>
            <person name="Riley R."/>
            <person name="LaButti K."/>
            <person name="Andreopoulos B."/>
            <person name="Lipzen A."/>
            <person name="Chen C."/>
            <person name="Yan M."/>
            <person name="Daum C."/>
            <person name="Ng V."/>
            <person name="Clum A."/>
            <person name="Steindorff A."/>
            <person name="Ohm R.A."/>
            <person name="Martin F."/>
            <person name="Silar P."/>
            <person name="Natvig D.O."/>
            <person name="Lalanne C."/>
            <person name="Gautier V."/>
            <person name="Ament-Velasquez S.L."/>
            <person name="Kruys A."/>
            <person name="Hutchinson M.I."/>
            <person name="Powell A.J."/>
            <person name="Barry K."/>
            <person name="Miller A.N."/>
            <person name="Grigoriev I.V."/>
            <person name="Debuchy R."/>
            <person name="Gladieux P."/>
            <person name="Hiltunen Thoren M."/>
            <person name="Johannesson H."/>
        </authorList>
    </citation>
    <scope>NUCLEOTIDE SEQUENCE</scope>
    <source>
        <strain evidence="1">PSN243</strain>
    </source>
</reference>
<evidence type="ECO:0000313" key="1">
    <source>
        <dbReference type="EMBL" id="KAK4448615.1"/>
    </source>
</evidence>